<keyword evidence="4" id="KW-0186">Copper</keyword>
<evidence type="ECO:0000256" key="7">
    <source>
        <dbReference type="ARBA" id="ARBA00048881"/>
    </source>
</evidence>
<evidence type="ECO:0000259" key="8">
    <source>
        <dbReference type="PROSITE" id="PS00498"/>
    </source>
</evidence>
<keyword evidence="10" id="KW-1185">Reference proteome</keyword>
<dbReference type="PANTHER" id="PTHR11474:SF76">
    <property type="entry name" value="SHKT DOMAIN-CONTAINING PROTEIN"/>
    <property type="match status" value="1"/>
</dbReference>
<evidence type="ECO:0000256" key="3">
    <source>
        <dbReference type="ARBA" id="ARBA00022723"/>
    </source>
</evidence>
<dbReference type="Proteomes" id="UP001194468">
    <property type="component" value="Unassembled WGS sequence"/>
</dbReference>
<dbReference type="GO" id="GO:0046872">
    <property type="term" value="F:metal ion binding"/>
    <property type="evidence" value="ECO:0007669"/>
    <property type="project" value="UniProtKB-KW"/>
</dbReference>
<organism evidence="9 10">
    <name type="scientific">Boletus edulis BED1</name>
    <dbReference type="NCBI Taxonomy" id="1328754"/>
    <lineage>
        <taxon>Eukaryota</taxon>
        <taxon>Fungi</taxon>
        <taxon>Dikarya</taxon>
        <taxon>Basidiomycota</taxon>
        <taxon>Agaricomycotina</taxon>
        <taxon>Agaricomycetes</taxon>
        <taxon>Agaricomycetidae</taxon>
        <taxon>Boletales</taxon>
        <taxon>Boletineae</taxon>
        <taxon>Boletaceae</taxon>
        <taxon>Boletoideae</taxon>
        <taxon>Boletus</taxon>
    </lineage>
</organism>
<evidence type="ECO:0000313" key="10">
    <source>
        <dbReference type="Proteomes" id="UP001194468"/>
    </source>
</evidence>
<keyword evidence="5" id="KW-0470">Melanin biosynthesis</keyword>
<dbReference type="EC" id="1.14.18.1" evidence="2"/>
<evidence type="ECO:0000313" key="9">
    <source>
        <dbReference type="EMBL" id="KAF8429465.1"/>
    </source>
</evidence>
<feature type="domain" description="Tyrosinase copper-binding" evidence="8">
    <location>
        <begin position="337"/>
        <end position="348"/>
    </location>
</feature>
<dbReference type="GO" id="GO:0004503">
    <property type="term" value="F:tyrosinase activity"/>
    <property type="evidence" value="ECO:0007669"/>
    <property type="project" value="UniProtKB-EC"/>
</dbReference>
<evidence type="ECO:0000256" key="6">
    <source>
        <dbReference type="ARBA" id="ARBA00048233"/>
    </source>
</evidence>
<evidence type="ECO:0000256" key="5">
    <source>
        <dbReference type="ARBA" id="ARBA00023101"/>
    </source>
</evidence>
<dbReference type="PANTHER" id="PTHR11474">
    <property type="entry name" value="TYROSINASE FAMILY MEMBER"/>
    <property type="match status" value="1"/>
</dbReference>
<dbReference type="PROSITE" id="PS00498">
    <property type="entry name" value="TYROSINASE_2"/>
    <property type="match status" value="1"/>
</dbReference>
<protein>
    <recommendedName>
        <fullName evidence="2">tyrosinase</fullName>
        <ecNumber evidence="2">1.14.18.1</ecNumber>
    </recommendedName>
</protein>
<reference evidence="9" key="2">
    <citation type="journal article" date="2020" name="Nat. Commun.">
        <title>Large-scale genome sequencing of mycorrhizal fungi provides insights into the early evolution of symbiotic traits.</title>
        <authorList>
            <person name="Miyauchi S."/>
            <person name="Kiss E."/>
            <person name="Kuo A."/>
            <person name="Drula E."/>
            <person name="Kohler A."/>
            <person name="Sanchez-Garcia M."/>
            <person name="Morin E."/>
            <person name="Andreopoulos B."/>
            <person name="Barry K.W."/>
            <person name="Bonito G."/>
            <person name="Buee M."/>
            <person name="Carver A."/>
            <person name="Chen C."/>
            <person name="Cichocki N."/>
            <person name="Clum A."/>
            <person name="Culley D."/>
            <person name="Crous P.W."/>
            <person name="Fauchery L."/>
            <person name="Girlanda M."/>
            <person name="Hayes R.D."/>
            <person name="Keri Z."/>
            <person name="LaButti K."/>
            <person name="Lipzen A."/>
            <person name="Lombard V."/>
            <person name="Magnuson J."/>
            <person name="Maillard F."/>
            <person name="Murat C."/>
            <person name="Nolan M."/>
            <person name="Ohm R.A."/>
            <person name="Pangilinan J."/>
            <person name="Pereira M.F."/>
            <person name="Perotto S."/>
            <person name="Peter M."/>
            <person name="Pfister S."/>
            <person name="Riley R."/>
            <person name="Sitrit Y."/>
            <person name="Stielow J.B."/>
            <person name="Szollosi G."/>
            <person name="Zifcakova L."/>
            <person name="Stursova M."/>
            <person name="Spatafora J.W."/>
            <person name="Tedersoo L."/>
            <person name="Vaario L.M."/>
            <person name="Yamada A."/>
            <person name="Yan M."/>
            <person name="Wang P."/>
            <person name="Xu J."/>
            <person name="Bruns T."/>
            <person name="Baldrian P."/>
            <person name="Vilgalys R."/>
            <person name="Dunand C."/>
            <person name="Henrissat B."/>
            <person name="Grigoriev I.V."/>
            <person name="Hibbett D."/>
            <person name="Nagy L.G."/>
            <person name="Martin F.M."/>
        </authorList>
    </citation>
    <scope>NUCLEOTIDE SEQUENCE</scope>
    <source>
        <strain evidence="9">BED1</strain>
    </source>
</reference>
<dbReference type="AlphaFoldDB" id="A0AAD4BGZ0"/>
<sequence length="676" mass="75706">MAQPYPVVGIEGTGIQLRLEIRDLQKDPVQFSLFIRALNKVLNMNSTDSQSSDYIEKPNSWWQIAGIHGLPYNPWSGDPNGPQQPDENSQWGGKSFVSCCGDLVLTKLVSKIAALFPTWHRVVTMLVEQAVVNEAIAIATETKNDTWLQSAKMLRFPYWDWTKLETAKEGIPQIFQDTAVTIANPDGSQTQAPNPLNHYNFTLKPGAASGVEYMNTWGRTYRWADRDVNPTQEMYDQALKAFSEGTTFQLGGQPIKVQPVSWLRSKVAGLFTYDLTLQDPSYGPNMWGYFSNTGAQSDGVEPPMSVMPPSIEESHNMVHLDTGGNGSMSVNEYASFDPIFFMHHANVDRLYAFWEYVYPNYWIADGWKSSDSGSTVPFVTDSGNFGQDANASVDHTTSLLPFRTEALDYWTSDNVRGLLNNGPTQKYYTYPAIKDPRTGVEVKVDVPYDTNNLTLRQQYQQILHSEWSPEIPAIVQAHRNLSRAMPQHTNLLMKEENDTAHLRQFFITGSLPEFAFKGSHRLELFMLPKDSHQTGGQVVNSISVLSRADPDRCTACKDRRAAGSHVRGNMYLDPRIMLYLLSRLQPDERAAITELDHLAVLIQGSLGVRLVKPDGTRLAAADPPAGTQHTPLEEAKAPKLTLHSHVIQLKPEAAAVKIGDHTTHGTFREKDSWRAY</sequence>
<comment type="catalytic activity">
    <reaction evidence="7">
        <text>L-tyrosine + O2 = L-dopaquinone + H2O</text>
        <dbReference type="Rhea" id="RHEA:18117"/>
        <dbReference type="ChEBI" id="CHEBI:15377"/>
        <dbReference type="ChEBI" id="CHEBI:15379"/>
        <dbReference type="ChEBI" id="CHEBI:57924"/>
        <dbReference type="ChEBI" id="CHEBI:58315"/>
        <dbReference type="EC" id="1.14.18.1"/>
    </reaction>
</comment>
<dbReference type="PRINTS" id="PR00092">
    <property type="entry name" value="TYROSINASE"/>
</dbReference>
<comment type="caution">
    <text evidence="9">The sequence shown here is derived from an EMBL/GenBank/DDBJ whole genome shotgun (WGS) entry which is preliminary data.</text>
</comment>
<evidence type="ECO:0000256" key="1">
    <source>
        <dbReference type="ARBA" id="ARBA00009928"/>
    </source>
</evidence>
<dbReference type="SUPFAM" id="SSF48056">
    <property type="entry name" value="Di-copper centre-containing domain"/>
    <property type="match status" value="1"/>
</dbReference>
<dbReference type="EMBL" id="WHUW01000067">
    <property type="protein sequence ID" value="KAF8429465.1"/>
    <property type="molecule type" value="Genomic_DNA"/>
</dbReference>
<keyword evidence="3" id="KW-0479">Metal-binding</keyword>
<dbReference type="InterPro" id="IPR002227">
    <property type="entry name" value="Tyrosinase_Cu-bd"/>
</dbReference>
<dbReference type="Pfam" id="PF00264">
    <property type="entry name" value="Tyrosinase"/>
    <property type="match status" value="1"/>
</dbReference>
<proteinExistence type="inferred from homology"/>
<name>A0AAD4BGZ0_BOLED</name>
<comment type="similarity">
    <text evidence="1">Belongs to the tyrosinase family.</text>
</comment>
<reference evidence="9" key="1">
    <citation type="submission" date="2019-10" db="EMBL/GenBank/DDBJ databases">
        <authorList>
            <consortium name="DOE Joint Genome Institute"/>
            <person name="Kuo A."/>
            <person name="Miyauchi S."/>
            <person name="Kiss E."/>
            <person name="Drula E."/>
            <person name="Kohler A."/>
            <person name="Sanchez-Garcia M."/>
            <person name="Andreopoulos B."/>
            <person name="Barry K.W."/>
            <person name="Bonito G."/>
            <person name="Buee M."/>
            <person name="Carver A."/>
            <person name="Chen C."/>
            <person name="Cichocki N."/>
            <person name="Clum A."/>
            <person name="Culley D."/>
            <person name="Crous P.W."/>
            <person name="Fauchery L."/>
            <person name="Girlanda M."/>
            <person name="Hayes R."/>
            <person name="Keri Z."/>
            <person name="LaButti K."/>
            <person name="Lipzen A."/>
            <person name="Lombard V."/>
            <person name="Magnuson J."/>
            <person name="Maillard F."/>
            <person name="Morin E."/>
            <person name="Murat C."/>
            <person name="Nolan M."/>
            <person name="Ohm R."/>
            <person name="Pangilinan J."/>
            <person name="Pereira M."/>
            <person name="Perotto S."/>
            <person name="Peter M."/>
            <person name="Riley R."/>
            <person name="Sitrit Y."/>
            <person name="Stielow B."/>
            <person name="Szollosi G."/>
            <person name="Zifcakova L."/>
            <person name="Stursova M."/>
            <person name="Spatafora J.W."/>
            <person name="Tedersoo L."/>
            <person name="Vaario L.-M."/>
            <person name="Yamada A."/>
            <person name="Yan M."/>
            <person name="Wang P."/>
            <person name="Xu J."/>
            <person name="Bruns T."/>
            <person name="Baldrian P."/>
            <person name="Vilgalys R."/>
            <person name="Henrissat B."/>
            <person name="Grigoriev I.V."/>
            <person name="Hibbett D."/>
            <person name="Nagy L.G."/>
            <person name="Martin F.M."/>
        </authorList>
    </citation>
    <scope>NUCLEOTIDE SEQUENCE</scope>
    <source>
        <strain evidence="9">BED1</strain>
    </source>
</reference>
<gene>
    <name evidence="9" type="ORF">L210DRAFT_3508529</name>
</gene>
<dbReference type="Gene3D" id="1.10.1280.10">
    <property type="entry name" value="Di-copper center containing domain from catechol oxidase"/>
    <property type="match status" value="1"/>
</dbReference>
<evidence type="ECO:0000256" key="4">
    <source>
        <dbReference type="ARBA" id="ARBA00023008"/>
    </source>
</evidence>
<dbReference type="InterPro" id="IPR050316">
    <property type="entry name" value="Tyrosinase/Hemocyanin"/>
</dbReference>
<accession>A0AAD4BGZ0</accession>
<dbReference type="InterPro" id="IPR008922">
    <property type="entry name" value="Di-copper_centre_dom_sf"/>
</dbReference>
<evidence type="ECO:0000256" key="2">
    <source>
        <dbReference type="ARBA" id="ARBA00011906"/>
    </source>
</evidence>
<dbReference type="GO" id="GO:0042438">
    <property type="term" value="P:melanin biosynthetic process"/>
    <property type="evidence" value="ECO:0007669"/>
    <property type="project" value="UniProtKB-KW"/>
</dbReference>
<comment type="catalytic activity">
    <reaction evidence="6">
        <text>2 L-dopa + O2 = 2 L-dopaquinone + 2 H2O</text>
        <dbReference type="Rhea" id="RHEA:34287"/>
        <dbReference type="ChEBI" id="CHEBI:15377"/>
        <dbReference type="ChEBI" id="CHEBI:15379"/>
        <dbReference type="ChEBI" id="CHEBI:57504"/>
        <dbReference type="ChEBI" id="CHEBI:57924"/>
        <dbReference type="EC" id="1.14.18.1"/>
    </reaction>
</comment>